<feature type="region of interest" description="Disordered" evidence="1">
    <location>
        <begin position="118"/>
        <end position="143"/>
    </location>
</feature>
<name>A0A4U0XP55_9PEZI</name>
<dbReference type="PANTHER" id="PTHR34502:SF6">
    <property type="entry name" value="DUF6594 DOMAIN-CONTAINING PROTEIN"/>
    <property type="match status" value="1"/>
</dbReference>
<feature type="region of interest" description="Disordered" evidence="1">
    <location>
        <begin position="25"/>
        <end position="49"/>
    </location>
</feature>
<feature type="domain" description="DUF6594" evidence="3">
    <location>
        <begin position="57"/>
        <end position="219"/>
    </location>
</feature>
<organism evidence="4 5">
    <name type="scientific">Cryomyces minteri</name>
    <dbReference type="NCBI Taxonomy" id="331657"/>
    <lineage>
        <taxon>Eukaryota</taxon>
        <taxon>Fungi</taxon>
        <taxon>Dikarya</taxon>
        <taxon>Ascomycota</taxon>
        <taxon>Pezizomycotina</taxon>
        <taxon>Dothideomycetes</taxon>
        <taxon>Dothideomycetes incertae sedis</taxon>
        <taxon>Cryomyces</taxon>
    </lineage>
</organism>
<evidence type="ECO:0000313" key="4">
    <source>
        <dbReference type="EMBL" id="TKA79194.1"/>
    </source>
</evidence>
<protein>
    <recommendedName>
        <fullName evidence="3">DUF6594 domain-containing protein</fullName>
    </recommendedName>
</protein>
<reference evidence="4 5" key="1">
    <citation type="submission" date="2017-03" db="EMBL/GenBank/DDBJ databases">
        <title>Genomes of endolithic fungi from Antarctica.</title>
        <authorList>
            <person name="Coleine C."/>
            <person name="Masonjones S."/>
            <person name="Stajich J.E."/>
        </authorList>
    </citation>
    <scope>NUCLEOTIDE SEQUENCE [LARGE SCALE GENOMIC DNA]</scope>
    <source>
        <strain evidence="4 5">CCFEE 5187</strain>
    </source>
</reference>
<feature type="transmembrane region" description="Helical" evidence="2">
    <location>
        <begin position="283"/>
        <end position="301"/>
    </location>
</feature>
<proteinExistence type="predicted"/>
<dbReference type="EMBL" id="NAJN01000110">
    <property type="protein sequence ID" value="TKA79194.1"/>
    <property type="molecule type" value="Genomic_DNA"/>
</dbReference>
<accession>A0A4U0XP55</accession>
<evidence type="ECO:0000256" key="2">
    <source>
        <dbReference type="SAM" id="Phobius"/>
    </source>
</evidence>
<gene>
    <name evidence="4" type="ORF">B0A49_02165</name>
</gene>
<sequence length="302" mass="33359">MSLSSYFTQGTPVEHSSVIAQQPFHAPQPHVQPPPHLHRPSPVPDAPDLSKITIAGYELLAHKLSESSENRPGAAPGFKPVYRKFEQLNHRILLHLQDEISELEEELRRLDEYVAHFGDGADDGTEDGPKHAPSRRSERRSENPWFHSRVHLLGQIFMKIDQYSKALTSYNGMVASLDPAKADDIQRYQAWIATHAPIDGAETRFLNHESDLLCIGRANDRGHPDNVAKSAVVCLPIFLLVPLLAFSITPGFLGRLFVPSILVIGATVLLSTSTKQIMAPREWIACTGVYLATMAIIAATLG</sequence>
<evidence type="ECO:0000313" key="5">
    <source>
        <dbReference type="Proteomes" id="UP000308768"/>
    </source>
</evidence>
<evidence type="ECO:0000259" key="3">
    <source>
        <dbReference type="Pfam" id="PF20237"/>
    </source>
</evidence>
<dbReference type="PANTHER" id="PTHR34502">
    <property type="entry name" value="DUF6594 DOMAIN-CONTAINING PROTEIN-RELATED"/>
    <property type="match status" value="1"/>
</dbReference>
<feature type="transmembrane region" description="Helical" evidence="2">
    <location>
        <begin position="252"/>
        <end position="271"/>
    </location>
</feature>
<feature type="compositionally biased region" description="Pro residues" evidence="1">
    <location>
        <begin position="30"/>
        <end position="45"/>
    </location>
</feature>
<evidence type="ECO:0000256" key="1">
    <source>
        <dbReference type="SAM" id="MobiDB-lite"/>
    </source>
</evidence>
<feature type="compositionally biased region" description="Basic and acidic residues" evidence="1">
    <location>
        <begin position="127"/>
        <end position="142"/>
    </location>
</feature>
<comment type="caution">
    <text evidence="4">The sequence shown here is derived from an EMBL/GenBank/DDBJ whole genome shotgun (WGS) entry which is preliminary data.</text>
</comment>
<keyword evidence="2" id="KW-1133">Transmembrane helix</keyword>
<dbReference type="InterPro" id="IPR046529">
    <property type="entry name" value="DUF6594"/>
</dbReference>
<dbReference type="Pfam" id="PF20237">
    <property type="entry name" value="DUF6594"/>
    <property type="match status" value="1"/>
</dbReference>
<dbReference type="AlphaFoldDB" id="A0A4U0XP55"/>
<keyword evidence="2" id="KW-0812">Transmembrane</keyword>
<dbReference type="Proteomes" id="UP000308768">
    <property type="component" value="Unassembled WGS sequence"/>
</dbReference>
<dbReference type="OrthoDB" id="5416037at2759"/>
<keyword evidence="5" id="KW-1185">Reference proteome</keyword>
<keyword evidence="2" id="KW-0472">Membrane</keyword>